<evidence type="ECO:0000259" key="1">
    <source>
        <dbReference type="Pfam" id="PF24924"/>
    </source>
</evidence>
<dbReference type="EMBL" id="PGOL01000134">
    <property type="protein sequence ID" value="PKI75962.1"/>
    <property type="molecule type" value="Genomic_DNA"/>
</dbReference>
<feature type="domain" description="DUF7745" evidence="1">
    <location>
        <begin position="40"/>
        <end position="213"/>
    </location>
</feature>
<proteinExistence type="predicted"/>
<gene>
    <name evidence="2" type="ORF">CRG98_003620</name>
</gene>
<protein>
    <recommendedName>
        <fullName evidence="1">DUF7745 domain-containing protein</fullName>
    </recommendedName>
</protein>
<organism evidence="2 3">
    <name type="scientific">Punica granatum</name>
    <name type="common">Pomegranate</name>
    <dbReference type="NCBI Taxonomy" id="22663"/>
    <lineage>
        <taxon>Eukaryota</taxon>
        <taxon>Viridiplantae</taxon>
        <taxon>Streptophyta</taxon>
        <taxon>Embryophyta</taxon>
        <taxon>Tracheophyta</taxon>
        <taxon>Spermatophyta</taxon>
        <taxon>Magnoliopsida</taxon>
        <taxon>eudicotyledons</taxon>
        <taxon>Gunneridae</taxon>
        <taxon>Pentapetalae</taxon>
        <taxon>rosids</taxon>
        <taxon>malvids</taxon>
        <taxon>Myrtales</taxon>
        <taxon>Lythraceae</taxon>
        <taxon>Punica</taxon>
    </lineage>
</organism>
<dbReference type="Proteomes" id="UP000233551">
    <property type="component" value="Unassembled WGS sequence"/>
</dbReference>
<accession>A0A2I0L5J0</accession>
<keyword evidence="3" id="KW-1185">Reference proteome</keyword>
<name>A0A2I0L5J0_PUNGR</name>
<dbReference type="Pfam" id="PF24924">
    <property type="entry name" value="DUF7745"/>
    <property type="match status" value="1"/>
</dbReference>
<dbReference type="AlphaFoldDB" id="A0A2I0L5J0"/>
<evidence type="ECO:0000313" key="3">
    <source>
        <dbReference type="Proteomes" id="UP000233551"/>
    </source>
</evidence>
<reference evidence="2 3" key="1">
    <citation type="submission" date="2017-11" db="EMBL/GenBank/DDBJ databases">
        <title>De-novo sequencing of pomegranate (Punica granatum L.) genome.</title>
        <authorList>
            <person name="Akparov Z."/>
            <person name="Amiraslanov A."/>
            <person name="Hajiyeva S."/>
            <person name="Abbasov M."/>
            <person name="Kaur K."/>
            <person name="Hamwieh A."/>
            <person name="Solovyev V."/>
            <person name="Salamov A."/>
            <person name="Braich B."/>
            <person name="Kosarev P."/>
            <person name="Mahmoud A."/>
            <person name="Hajiyev E."/>
            <person name="Babayeva S."/>
            <person name="Izzatullayeva V."/>
            <person name="Mammadov A."/>
            <person name="Mammadov A."/>
            <person name="Sharifova S."/>
            <person name="Ojaghi J."/>
            <person name="Eynullazada K."/>
            <person name="Bayramov B."/>
            <person name="Abdulazimova A."/>
            <person name="Shahmuradov I."/>
        </authorList>
    </citation>
    <scope>NUCLEOTIDE SEQUENCE [LARGE SCALE GENOMIC DNA]</scope>
    <source>
        <strain evidence="3">cv. AG2017</strain>
        <tissue evidence="2">Leaf</tissue>
    </source>
</reference>
<dbReference type="InterPro" id="IPR056647">
    <property type="entry name" value="DUF7745"/>
</dbReference>
<evidence type="ECO:0000313" key="2">
    <source>
        <dbReference type="EMBL" id="PKI75962.1"/>
    </source>
</evidence>
<sequence>MDRSTPGLRLEFLMPPGREISRIWRALRPIDHVFIRLIVGDVAMLAESPIDWTFLTTTVEFWDPQHAVFNFQGTELTPTVEEYTTLIQRLMPTQGILVPNHFAVIQSQLSVLLGISTKEVQRELDQGWDHGVRITWLLNWTHLWALRPTAESYQRYICHGFLLLIFETLLFLHALNLIEGVLAKVVLQAVEGHSYVKALLAETIRSLDYVRERYSSSDRDGRFPARTKTMIIRAYSSLDDNRPT</sequence>
<comment type="caution">
    <text evidence="2">The sequence shown here is derived from an EMBL/GenBank/DDBJ whole genome shotgun (WGS) entry which is preliminary data.</text>
</comment>